<feature type="domain" description="Thiolase C-terminal" evidence="7">
    <location>
        <begin position="311"/>
        <end position="431"/>
    </location>
</feature>
<dbReference type="InterPro" id="IPR016039">
    <property type="entry name" value="Thiolase-like"/>
</dbReference>
<protein>
    <submittedName>
        <fullName evidence="8">Acetyl-CoA C-acetyltransferase</fullName>
        <ecNumber evidence="8">2.3.1.9</ecNumber>
    </submittedName>
</protein>
<dbReference type="PROSITE" id="PS00098">
    <property type="entry name" value="THIOLASE_1"/>
    <property type="match status" value="1"/>
</dbReference>
<dbReference type="EC" id="2.3.1.9" evidence="8"/>
<feature type="active site" description="Proton acceptor" evidence="4">
    <location>
        <position position="420"/>
    </location>
</feature>
<dbReference type="InterPro" id="IPR002155">
    <property type="entry name" value="Thiolase"/>
</dbReference>
<dbReference type="PIRSF" id="PIRSF000429">
    <property type="entry name" value="Ac-CoA_Ac_transf"/>
    <property type="match status" value="1"/>
</dbReference>
<dbReference type="AlphaFoldDB" id="A0A7W8J852"/>
<organism evidence="8 9">
    <name type="scientific">Tunturiibacter lichenicola</name>
    <dbReference type="NCBI Taxonomy" id="2051959"/>
    <lineage>
        <taxon>Bacteria</taxon>
        <taxon>Pseudomonadati</taxon>
        <taxon>Acidobacteriota</taxon>
        <taxon>Terriglobia</taxon>
        <taxon>Terriglobales</taxon>
        <taxon>Acidobacteriaceae</taxon>
        <taxon>Tunturiibacter</taxon>
    </lineage>
</organism>
<dbReference type="Pfam" id="PF00108">
    <property type="entry name" value="Thiolase_N"/>
    <property type="match status" value="1"/>
</dbReference>
<dbReference type="Gene3D" id="3.40.47.10">
    <property type="match status" value="2"/>
</dbReference>
<comment type="caution">
    <text evidence="8">The sequence shown here is derived from an EMBL/GenBank/DDBJ whole genome shotgun (WGS) entry which is preliminary data.</text>
</comment>
<keyword evidence="2 5" id="KW-0808">Transferase</keyword>
<proteinExistence type="inferred from homology"/>
<accession>A0A7W8J852</accession>
<evidence type="ECO:0000313" key="9">
    <source>
        <dbReference type="Proteomes" id="UP000569092"/>
    </source>
</evidence>
<sequence length="434" mass="45201">MAMTKRHRVVNEALSFAAGRGDYRLVRSPARGVKFHRGIRLMKDVVIVAAVRTPVGKFQGAFAEMTAVELGAIAVREAVKRAGIDAASVDECLMGCVLPAGLGQNPARQAALQGGLPDTVSAMTINMVCGSGLKAVALAAQAVMAGDAEVVVAGGMESMSNAPYLLPQGRKGFRMGDAVVVDSMVKDGLWCACEDYHMGITGENVAEKHSITREEQDAYALASHRKASAAWKEGRFDAEVVSVTVPGKKGAVTVVSRDESVREDASAEALAALKPAFRKDGTVTAGNAPGVNDAAAAVVVMSAKRAQELGLKPMVTIKAQATSGVAPKWVMLAPVTGVRRVLERAGWERDEVDLFELNEAFSVQALGVMRELGLDAGKVNVNGGAVAIGHPIGASGARVLVTLIYEMMRRDAKKGVAALCLGGGNSVALAIGRG</sequence>
<feature type="domain" description="Thiolase N-terminal" evidence="6">
    <location>
        <begin position="45"/>
        <end position="303"/>
    </location>
</feature>
<comment type="similarity">
    <text evidence="1 5">Belongs to the thiolase-like superfamily. Thiolase family.</text>
</comment>
<gene>
    <name evidence="8" type="ORF">HDF10_001029</name>
</gene>
<dbReference type="CDD" id="cd00751">
    <property type="entry name" value="thiolase"/>
    <property type="match status" value="1"/>
</dbReference>
<evidence type="ECO:0000256" key="3">
    <source>
        <dbReference type="ARBA" id="ARBA00023315"/>
    </source>
</evidence>
<dbReference type="GO" id="GO:0003985">
    <property type="term" value="F:acetyl-CoA C-acetyltransferase activity"/>
    <property type="evidence" value="ECO:0007669"/>
    <property type="project" value="UniProtKB-EC"/>
</dbReference>
<dbReference type="InterPro" id="IPR020613">
    <property type="entry name" value="Thiolase_CS"/>
</dbReference>
<dbReference type="EMBL" id="JACHDZ010000001">
    <property type="protein sequence ID" value="MBB5343079.1"/>
    <property type="molecule type" value="Genomic_DNA"/>
</dbReference>
<dbReference type="InterPro" id="IPR020617">
    <property type="entry name" value="Thiolase_C"/>
</dbReference>
<evidence type="ECO:0000259" key="7">
    <source>
        <dbReference type="Pfam" id="PF02803"/>
    </source>
</evidence>
<evidence type="ECO:0000256" key="1">
    <source>
        <dbReference type="ARBA" id="ARBA00010982"/>
    </source>
</evidence>
<feature type="active site" description="Acyl-thioester intermediate" evidence="4">
    <location>
        <position position="129"/>
    </location>
</feature>
<evidence type="ECO:0000256" key="4">
    <source>
        <dbReference type="PIRSR" id="PIRSR000429-1"/>
    </source>
</evidence>
<feature type="active site" description="Proton acceptor" evidence="4">
    <location>
        <position position="390"/>
    </location>
</feature>
<reference evidence="8 9" key="1">
    <citation type="submission" date="2020-08" db="EMBL/GenBank/DDBJ databases">
        <title>Genomic Encyclopedia of Type Strains, Phase IV (KMG-V): Genome sequencing to study the core and pangenomes of soil and plant-associated prokaryotes.</title>
        <authorList>
            <person name="Whitman W."/>
        </authorList>
    </citation>
    <scope>NUCLEOTIDE SEQUENCE [LARGE SCALE GENOMIC DNA]</scope>
    <source>
        <strain evidence="8 9">M8US30</strain>
    </source>
</reference>
<evidence type="ECO:0000256" key="2">
    <source>
        <dbReference type="ARBA" id="ARBA00022679"/>
    </source>
</evidence>
<dbReference type="InterPro" id="IPR020615">
    <property type="entry name" value="Thiolase_acyl_enz_int_AS"/>
</dbReference>
<evidence type="ECO:0000259" key="6">
    <source>
        <dbReference type="Pfam" id="PF00108"/>
    </source>
</evidence>
<dbReference type="InterPro" id="IPR020616">
    <property type="entry name" value="Thiolase_N"/>
</dbReference>
<dbReference type="SUPFAM" id="SSF53901">
    <property type="entry name" value="Thiolase-like"/>
    <property type="match status" value="2"/>
</dbReference>
<dbReference type="PANTHER" id="PTHR18919">
    <property type="entry name" value="ACETYL-COA C-ACYLTRANSFERASE"/>
    <property type="match status" value="1"/>
</dbReference>
<dbReference type="Proteomes" id="UP000569092">
    <property type="component" value="Unassembled WGS sequence"/>
</dbReference>
<dbReference type="NCBIfam" id="TIGR01930">
    <property type="entry name" value="AcCoA-C-Actrans"/>
    <property type="match status" value="1"/>
</dbReference>
<dbReference type="PROSITE" id="PS00737">
    <property type="entry name" value="THIOLASE_2"/>
    <property type="match status" value="1"/>
</dbReference>
<name>A0A7W8J852_9BACT</name>
<evidence type="ECO:0000256" key="5">
    <source>
        <dbReference type="RuleBase" id="RU003557"/>
    </source>
</evidence>
<dbReference type="PANTHER" id="PTHR18919:SF107">
    <property type="entry name" value="ACETYL-COA ACETYLTRANSFERASE, CYTOSOLIC"/>
    <property type="match status" value="1"/>
</dbReference>
<keyword evidence="3 5" id="KW-0012">Acyltransferase</keyword>
<dbReference type="FunFam" id="3.40.47.10:FF:000010">
    <property type="entry name" value="Acetyl-CoA acetyltransferase (Thiolase)"/>
    <property type="match status" value="1"/>
</dbReference>
<evidence type="ECO:0000313" key="8">
    <source>
        <dbReference type="EMBL" id="MBB5343079.1"/>
    </source>
</evidence>
<dbReference type="Pfam" id="PF02803">
    <property type="entry name" value="Thiolase_C"/>
    <property type="match status" value="1"/>
</dbReference>